<comment type="caution">
    <text evidence="1">The sequence shown here is derived from an EMBL/GenBank/DDBJ whole genome shotgun (WGS) entry which is preliminary data.</text>
</comment>
<sequence length="79" mass="8444">MVLLGSSGLEHFSDAGALVDVDAEATFCFNAMREVSGSLIHDEAHPGQCNRECTKSYRLSEVTPKSNALSRVFTADGVP</sequence>
<accession>A0AAV7Q0E1</accession>
<dbReference type="EMBL" id="JANPWB010000011">
    <property type="protein sequence ID" value="KAJ1133016.1"/>
    <property type="molecule type" value="Genomic_DNA"/>
</dbReference>
<dbReference type="Proteomes" id="UP001066276">
    <property type="component" value="Chromosome 7"/>
</dbReference>
<name>A0AAV7Q0E1_PLEWA</name>
<evidence type="ECO:0000313" key="2">
    <source>
        <dbReference type="Proteomes" id="UP001066276"/>
    </source>
</evidence>
<keyword evidence="2" id="KW-1185">Reference proteome</keyword>
<dbReference type="AlphaFoldDB" id="A0AAV7Q0E1"/>
<proteinExistence type="predicted"/>
<organism evidence="1 2">
    <name type="scientific">Pleurodeles waltl</name>
    <name type="common">Iberian ribbed newt</name>
    <dbReference type="NCBI Taxonomy" id="8319"/>
    <lineage>
        <taxon>Eukaryota</taxon>
        <taxon>Metazoa</taxon>
        <taxon>Chordata</taxon>
        <taxon>Craniata</taxon>
        <taxon>Vertebrata</taxon>
        <taxon>Euteleostomi</taxon>
        <taxon>Amphibia</taxon>
        <taxon>Batrachia</taxon>
        <taxon>Caudata</taxon>
        <taxon>Salamandroidea</taxon>
        <taxon>Salamandridae</taxon>
        <taxon>Pleurodelinae</taxon>
        <taxon>Pleurodeles</taxon>
    </lineage>
</organism>
<gene>
    <name evidence="1" type="ORF">NDU88_011316</name>
</gene>
<protein>
    <submittedName>
        <fullName evidence="1">Uncharacterized protein</fullName>
    </submittedName>
</protein>
<reference evidence="1" key="1">
    <citation type="journal article" date="2022" name="bioRxiv">
        <title>Sequencing and chromosome-scale assembly of the giantPleurodeles waltlgenome.</title>
        <authorList>
            <person name="Brown T."/>
            <person name="Elewa A."/>
            <person name="Iarovenko S."/>
            <person name="Subramanian E."/>
            <person name="Araus A.J."/>
            <person name="Petzold A."/>
            <person name="Susuki M."/>
            <person name="Suzuki K.-i.T."/>
            <person name="Hayashi T."/>
            <person name="Toyoda A."/>
            <person name="Oliveira C."/>
            <person name="Osipova E."/>
            <person name="Leigh N.D."/>
            <person name="Simon A."/>
            <person name="Yun M.H."/>
        </authorList>
    </citation>
    <scope>NUCLEOTIDE SEQUENCE</scope>
    <source>
        <strain evidence="1">20211129_DDA</strain>
        <tissue evidence="1">Liver</tissue>
    </source>
</reference>
<evidence type="ECO:0000313" key="1">
    <source>
        <dbReference type="EMBL" id="KAJ1133016.1"/>
    </source>
</evidence>